<keyword evidence="5" id="KW-1185">Reference proteome</keyword>
<keyword evidence="3" id="KW-1133">Transmembrane helix</keyword>
<dbReference type="RefSeq" id="WP_179824574.1">
    <property type="nucleotide sequence ID" value="NZ_JACCFS010000001.1"/>
</dbReference>
<keyword evidence="3" id="KW-0812">Transmembrane</keyword>
<dbReference type="Proteomes" id="UP000572051">
    <property type="component" value="Unassembled WGS sequence"/>
</dbReference>
<organism evidence="4 5">
    <name type="scientific">Nocardiopsis aegyptia</name>
    <dbReference type="NCBI Taxonomy" id="220378"/>
    <lineage>
        <taxon>Bacteria</taxon>
        <taxon>Bacillati</taxon>
        <taxon>Actinomycetota</taxon>
        <taxon>Actinomycetes</taxon>
        <taxon>Streptosporangiales</taxon>
        <taxon>Nocardiopsidaceae</taxon>
        <taxon>Nocardiopsis</taxon>
    </lineage>
</organism>
<dbReference type="InterPro" id="IPR009937">
    <property type="entry name" value="Phage_holin_3_6"/>
</dbReference>
<keyword evidence="1" id="KW-0175">Coiled coil</keyword>
<name>A0A7Z0ENQ6_9ACTN</name>
<feature type="transmembrane region" description="Helical" evidence="3">
    <location>
        <begin position="89"/>
        <end position="114"/>
    </location>
</feature>
<protein>
    <recommendedName>
        <fullName evidence="6">Phage holin family protein</fullName>
    </recommendedName>
</protein>
<dbReference type="EMBL" id="JACCFS010000001">
    <property type="protein sequence ID" value="NYJ35429.1"/>
    <property type="molecule type" value="Genomic_DNA"/>
</dbReference>
<evidence type="ECO:0008006" key="6">
    <source>
        <dbReference type="Google" id="ProtNLM"/>
    </source>
</evidence>
<sequence>MVDKPGAGEPGAPSGTDRSIGELVSDATDNLSRLVRLELKLAKLEAKADAVKIGKGIGEFLAAGVILHLFVILLSVTIGLGLWEIFDLPLWGAFGIVTLFYLLVAVAFVLVALINFRRRQGLARTAQTSSRLVAILRGEIRPPKGERSVVPADTGQAPASSDSAA</sequence>
<proteinExistence type="predicted"/>
<evidence type="ECO:0000313" key="5">
    <source>
        <dbReference type="Proteomes" id="UP000572051"/>
    </source>
</evidence>
<evidence type="ECO:0000256" key="1">
    <source>
        <dbReference type="SAM" id="Coils"/>
    </source>
</evidence>
<feature type="region of interest" description="Disordered" evidence="2">
    <location>
        <begin position="1"/>
        <end position="21"/>
    </location>
</feature>
<comment type="caution">
    <text evidence="4">The sequence shown here is derived from an EMBL/GenBank/DDBJ whole genome shotgun (WGS) entry which is preliminary data.</text>
</comment>
<feature type="coiled-coil region" evidence="1">
    <location>
        <begin position="27"/>
        <end position="54"/>
    </location>
</feature>
<evidence type="ECO:0000313" key="4">
    <source>
        <dbReference type="EMBL" id="NYJ35429.1"/>
    </source>
</evidence>
<feature type="region of interest" description="Disordered" evidence="2">
    <location>
        <begin position="143"/>
        <end position="165"/>
    </location>
</feature>
<gene>
    <name evidence="4" type="ORF">HNR10_003310</name>
</gene>
<accession>A0A7Z0ENQ6</accession>
<feature type="transmembrane region" description="Helical" evidence="3">
    <location>
        <begin position="60"/>
        <end position="83"/>
    </location>
</feature>
<reference evidence="4 5" key="1">
    <citation type="submission" date="2020-07" db="EMBL/GenBank/DDBJ databases">
        <title>Sequencing the genomes of 1000 actinobacteria strains.</title>
        <authorList>
            <person name="Klenk H.-P."/>
        </authorList>
    </citation>
    <scope>NUCLEOTIDE SEQUENCE [LARGE SCALE GENOMIC DNA]</scope>
    <source>
        <strain evidence="4 5">DSM 44442</strain>
    </source>
</reference>
<keyword evidence="3" id="KW-0472">Membrane</keyword>
<evidence type="ECO:0000256" key="3">
    <source>
        <dbReference type="SAM" id="Phobius"/>
    </source>
</evidence>
<dbReference type="Pfam" id="PF07332">
    <property type="entry name" value="Phage_holin_3_6"/>
    <property type="match status" value="1"/>
</dbReference>
<dbReference type="AlphaFoldDB" id="A0A7Z0ENQ6"/>
<evidence type="ECO:0000256" key="2">
    <source>
        <dbReference type="SAM" id="MobiDB-lite"/>
    </source>
</evidence>